<evidence type="ECO:0000313" key="3">
    <source>
        <dbReference type="Proteomes" id="UP001318860"/>
    </source>
</evidence>
<keyword evidence="3" id="KW-1185">Reference proteome</keyword>
<feature type="domain" description="Endonuclease/exonuclease/phosphatase" evidence="1">
    <location>
        <begin position="2"/>
        <end position="172"/>
    </location>
</feature>
<comment type="caution">
    <text evidence="2">The sequence shown here is derived from an EMBL/GenBank/DDBJ whole genome shotgun (WGS) entry which is preliminary data.</text>
</comment>
<dbReference type="EMBL" id="JABTTQ020002438">
    <property type="protein sequence ID" value="KAK6123881.1"/>
    <property type="molecule type" value="Genomic_DNA"/>
</dbReference>
<dbReference type="PANTHER" id="PTHR33710:SF77">
    <property type="entry name" value="DNASE I-LIKE SUPERFAMILY PROTEIN"/>
    <property type="match status" value="1"/>
</dbReference>
<dbReference type="Gene3D" id="3.60.10.10">
    <property type="entry name" value="Endonuclease/exonuclease/phosphatase"/>
    <property type="match status" value="1"/>
</dbReference>
<name>A0ABR0UPC1_REHGL</name>
<dbReference type="InterPro" id="IPR005135">
    <property type="entry name" value="Endo/exonuclease/phosphatase"/>
</dbReference>
<dbReference type="SUPFAM" id="SSF56219">
    <property type="entry name" value="DNase I-like"/>
    <property type="match status" value="1"/>
</dbReference>
<evidence type="ECO:0000313" key="2">
    <source>
        <dbReference type="EMBL" id="KAK6123881.1"/>
    </source>
</evidence>
<dbReference type="Pfam" id="PF03372">
    <property type="entry name" value="Exo_endo_phos"/>
    <property type="match status" value="1"/>
</dbReference>
<proteinExistence type="predicted"/>
<sequence length="213" mass="24620">METKLEATNMEKLNRNKLGFTGCFPVNSVGKSGGLCLLWNSNVQVDLISFSSHHITSNIELDQNQQPWVFSGIYGWPDNSQKWKTCQLMRDINPGIGKPWLCAGDFNEIMWSVEKIRGRFRFDNNMEEFRNTINNCGLTDLGFSGPRFTWTNMQHGDNNIQERLDRALANDVWISQFPYYRVTHLLRVKSDHNPLTIEFDHHPLGPTKPMVDE</sequence>
<gene>
    <name evidence="2" type="ORF">DH2020_042372</name>
</gene>
<dbReference type="InterPro" id="IPR036691">
    <property type="entry name" value="Endo/exonu/phosph_ase_sf"/>
</dbReference>
<accession>A0ABR0UPC1</accession>
<reference evidence="2 3" key="1">
    <citation type="journal article" date="2021" name="Comput. Struct. Biotechnol. J.">
        <title>De novo genome assembly of the potent medicinal plant Rehmannia glutinosa using nanopore technology.</title>
        <authorList>
            <person name="Ma L."/>
            <person name="Dong C."/>
            <person name="Song C."/>
            <person name="Wang X."/>
            <person name="Zheng X."/>
            <person name="Niu Y."/>
            <person name="Chen S."/>
            <person name="Feng W."/>
        </authorList>
    </citation>
    <scope>NUCLEOTIDE SEQUENCE [LARGE SCALE GENOMIC DNA]</scope>
    <source>
        <strain evidence="2">DH-2019</strain>
    </source>
</reference>
<protein>
    <recommendedName>
        <fullName evidence="1">Endonuclease/exonuclease/phosphatase domain-containing protein</fullName>
    </recommendedName>
</protein>
<organism evidence="2 3">
    <name type="scientific">Rehmannia glutinosa</name>
    <name type="common">Chinese foxglove</name>
    <dbReference type="NCBI Taxonomy" id="99300"/>
    <lineage>
        <taxon>Eukaryota</taxon>
        <taxon>Viridiplantae</taxon>
        <taxon>Streptophyta</taxon>
        <taxon>Embryophyta</taxon>
        <taxon>Tracheophyta</taxon>
        <taxon>Spermatophyta</taxon>
        <taxon>Magnoliopsida</taxon>
        <taxon>eudicotyledons</taxon>
        <taxon>Gunneridae</taxon>
        <taxon>Pentapetalae</taxon>
        <taxon>asterids</taxon>
        <taxon>lamiids</taxon>
        <taxon>Lamiales</taxon>
        <taxon>Orobanchaceae</taxon>
        <taxon>Rehmannieae</taxon>
        <taxon>Rehmannia</taxon>
    </lineage>
</organism>
<evidence type="ECO:0000259" key="1">
    <source>
        <dbReference type="Pfam" id="PF03372"/>
    </source>
</evidence>
<dbReference type="PANTHER" id="PTHR33710">
    <property type="entry name" value="BNAC02G09200D PROTEIN"/>
    <property type="match status" value="1"/>
</dbReference>
<dbReference type="Proteomes" id="UP001318860">
    <property type="component" value="Unassembled WGS sequence"/>
</dbReference>